<comment type="caution">
    <text evidence="6">The sequence shown here is derived from an EMBL/GenBank/DDBJ whole genome shotgun (WGS) entry which is preliminary data.</text>
</comment>
<sequence>MIYQRFNRFSEHFVCFCLLFPAIKAIMINLSSKGWVNIMAFKIYHLNCGIVQGLHYQGEALVMHCLLIDTGKDGLVLVDTGLGRQDQINADPRLGYAFTHIYAKPRQGEIALAAVEQVKALGYDPRDVKNIVMTHLDLDHAGGLVDFPNAIVHVYKEEWMTAMSQQGFKTKRRYRQPMWQYGPTWATYNEDGENWKGFSHVQQLTGLPPEILLVPTAGHSRGHCAVAIDTGNGWIMHAGDTYFDPHEVKAATPSVEPELARFEWLNQWNKEKRLENLDALRKLLVDDDSVKMFCAHNPAELHEWVKQNPEKKMSL</sequence>
<keyword evidence="7" id="KW-1185">Reference proteome</keyword>
<evidence type="ECO:0000256" key="4">
    <source>
        <dbReference type="ARBA" id="ARBA00022833"/>
    </source>
</evidence>
<dbReference type="InterPro" id="IPR001279">
    <property type="entry name" value="Metallo-B-lactamas"/>
</dbReference>
<evidence type="ECO:0000256" key="3">
    <source>
        <dbReference type="ARBA" id="ARBA00022801"/>
    </source>
</evidence>
<dbReference type="InterPro" id="IPR051013">
    <property type="entry name" value="MBL_superfamily_lactonases"/>
</dbReference>
<dbReference type="GO" id="GO:0016787">
    <property type="term" value="F:hydrolase activity"/>
    <property type="evidence" value="ECO:0007669"/>
    <property type="project" value="UniProtKB-KW"/>
</dbReference>
<dbReference type="OrthoDB" id="9802897at2"/>
<evidence type="ECO:0000256" key="2">
    <source>
        <dbReference type="ARBA" id="ARBA00022723"/>
    </source>
</evidence>
<feature type="domain" description="Metallo-beta-lactamase" evidence="5">
    <location>
        <begin position="62"/>
        <end position="296"/>
    </location>
</feature>
<keyword evidence="3" id="KW-0378">Hydrolase</keyword>
<dbReference type="STRING" id="348151.IV55_GL000660"/>
<dbReference type="InterPro" id="IPR036866">
    <property type="entry name" value="RibonucZ/Hydroxyglut_hydro"/>
</dbReference>
<evidence type="ECO:0000313" key="7">
    <source>
        <dbReference type="Proteomes" id="UP000051139"/>
    </source>
</evidence>
<dbReference type="SMART" id="SM00849">
    <property type="entry name" value="Lactamase_B"/>
    <property type="match status" value="1"/>
</dbReference>
<name>A0A0R2KWC7_9LACO</name>
<dbReference type="CDD" id="cd07742">
    <property type="entry name" value="metallo-hydrolase-like_MBL-fold"/>
    <property type="match status" value="1"/>
</dbReference>
<evidence type="ECO:0000313" key="6">
    <source>
        <dbReference type="EMBL" id="KRN93859.1"/>
    </source>
</evidence>
<keyword evidence="2" id="KW-0479">Metal-binding</keyword>
<evidence type="ECO:0000259" key="5">
    <source>
        <dbReference type="SMART" id="SM00849"/>
    </source>
</evidence>
<protein>
    <recommendedName>
        <fullName evidence="5">Metallo-beta-lactamase domain-containing protein</fullName>
    </recommendedName>
</protein>
<dbReference type="EMBL" id="JQCB01000019">
    <property type="protein sequence ID" value="KRN93859.1"/>
    <property type="molecule type" value="Genomic_DNA"/>
</dbReference>
<dbReference type="PANTHER" id="PTHR42978">
    <property type="entry name" value="QUORUM-QUENCHING LACTONASE YTNP-RELATED-RELATED"/>
    <property type="match status" value="1"/>
</dbReference>
<dbReference type="PANTHER" id="PTHR42978:SF3">
    <property type="entry name" value="BLR3078 PROTEIN"/>
    <property type="match status" value="1"/>
</dbReference>
<dbReference type="Proteomes" id="UP000051139">
    <property type="component" value="Unassembled WGS sequence"/>
</dbReference>
<dbReference type="SUPFAM" id="SSF56281">
    <property type="entry name" value="Metallo-hydrolase/oxidoreductase"/>
    <property type="match status" value="1"/>
</dbReference>
<accession>A0A0R2KWC7</accession>
<gene>
    <name evidence="6" type="ORF">IV55_GL000660</name>
</gene>
<dbReference type="PATRIC" id="fig|348151.3.peg.675"/>
<keyword evidence="4" id="KW-0862">Zinc</keyword>
<evidence type="ECO:0000256" key="1">
    <source>
        <dbReference type="ARBA" id="ARBA00007749"/>
    </source>
</evidence>
<dbReference type="Pfam" id="PF00753">
    <property type="entry name" value="Lactamase_B"/>
    <property type="match status" value="1"/>
</dbReference>
<dbReference type="Gene3D" id="3.60.15.10">
    <property type="entry name" value="Ribonuclease Z/Hydroxyacylglutathione hydrolase-like"/>
    <property type="match status" value="1"/>
</dbReference>
<reference evidence="6 7" key="1">
    <citation type="journal article" date="2015" name="Genome Announc.">
        <title>Expanding the biotechnology potential of lactobacilli through comparative genomics of 213 strains and associated genera.</title>
        <authorList>
            <person name="Sun Z."/>
            <person name="Harris H.M."/>
            <person name="McCann A."/>
            <person name="Guo C."/>
            <person name="Argimon S."/>
            <person name="Zhang W."/>
            <person name="Yang X."/>
            <person name="Jeffery I.B."/>
            <person name="Cooney J.C."/>
            <person name="Kagawa T.F."/>
            <person name="Liu W."/>
            <person name="Song Y."/>
            <person name="Salvetti E."/>
            <person name="Wrobel A."/>
            <person name="Rasinkangas P."/>
            <person name="Parkhill J."/>
            <person name="Rea M.C."/>
            <person name="O'Sullivan O."/>
            <person name="Ritari J."/>
            <person name="Douillard F.P."/>
            <person name="Paul Ross R."/>
            <person name="Yang R."/>
            <person name="Briner A.E."/>
            <person name="Felis G.E."/>
            <person name="de Vos W.M."/>
            <person name="Barrangou R."/>
            <person name="Klaenhammer T.R."/>
            <person name="Caufield P.W."/>
            <person name="Cui Y."/>
            <person name="Zhang H."/>
            <person name="O'Toole P.W."/>
        </authorList>
    </citation>
    <scope>NUCLEOTIDE SEQUENCE [LARGE SCALE GENOMIC DNA]</scope>
    <source>
        <strain evidence="6 7">DSM 22696</strain>
    </source>
</reference>
<dbReference type="AlphaFoldDB" id="A0A0R2KWC7"/>
<proteinExistence type="inferred from homology"/>
<comment type="similarity">
    <text evidence="1">Belongs to the metallo-beta-lactamase superfamily.</text>
</comment>
<organism evidence="6 7">
    <name type="scientific">Furfurilactobacillus siliginis</name>
    <dbReference type="NCBI Taxonomy" id="348151"/>
    <lineage>
        <taxon>Bacteria</taxon>
        <taxon>Bacillati</taxon>
        <taxon>Bacillota</taxon>
        <taxon>Bacilli</taxon>
        <taxon>Lactobacillales</taxon>
        <taxon>Lactobacillaceae</taxon>
        <taxon>Furfurilactobacillus</taxon>
    </lineage>
</organism>
<dbReference type="GO" id="GO:0046872">
    <property type="term" value="F:metal ion binding"/>
    <property type="evidence" value="ECO:0007669"/>
    <property type="project" value="UniProtKB-KW"/>
</dbReference>